<name>A0A3N6RY21_9GAMM</name>
<evidence type="ECO:0000256" key="3">
    <source>
        <dbReference type="ARBA" id="ARBA00010941"/>
    </source>
</evidence>
<comment type="caution">
    <text evidence="16">The sequence shown here is derived from an EMBL/GenBank/DDBJ whole genome shotgun (WGS) entry which is preliminary data.</text>
</comment>
<comment type="similarity">
    <text evidence="3 12 13">Belongs to the FBPase class 1 family.</text>
</comment>
<evidence type="ECO:0000256" key="5">
    <source>
        <dbReference type="ARBA" id="ARBA00022490"/>
    </source>
</evidence>
<evidence type="ECO:0000256" key="2">
    <source>
        <dbReference type="ARBA" id="ARBA00005215"/>
    </source>
</evidence>
<evidence type="ECO:0000256" key="12">
    <source>
        <dbReference type="HAMAP-Rule" id="MF_01855"/>
    </source>
</evidence>
<evidence type="ECO:0000259" key="15">
    <source>
        <dbReference type="Pfam" id="PF18913"/>
    </source>
</evidence>
<dbReference type="Gene3D" id="3.30.540.10">
    <property type="entry name" value="Fructose-1,6-Bisphosphatase, subunit A, domain 1"/>
    <property type="match status" value="1"/>
</dbReference>
<evidence type="ECO:0000256" key="9">
    <source>
        <dbReference type="ARBA" id="ARBA00023277"/>
    </source>
</evidence>
<dbReference type="SUPFAM" id="SSF56655">
    <property type="entry name" value="Carbohydrate phosphatase"/>
    <property type="match status" value="1"/>
</dbReference>
<evidence type="ECO:0000256" key="6">
    <source>
        <dbReference type="ARBA" id="ARBA00022723"/>
    </source>
</evidence>
<evidence type="ECO:0000256" key="1">
    <source>
        <dbReference type="ARBA" id="ARBA00001273"/>
    </source>
</evidence>
<evidence type="ECO:0000256" key="8">
    <source>
        <dbReference type="ARBA" id="ARBA00022842"/>
    </source>
</evidence>
<dbReference type="CDD" id="cd00354">
    <property type="entry name" value="FBPase"/>
    <property type="match status" value="1"/>
</dbReference>
<dbReference type="GO" id="GO:0030388">
    <property type="term" value="P:fructose 1,6-bisphosphate metabolic process"/>
    <property type="evidence" value="ECO:0007669"/>
    <property type="project" value="TreeGrafter"/>
</dbReference>
<evidence type="ECO:0000256" key="10">
    <source>
        <dbReference type="ARBA" id="ARBA00072069"/>
    </source>
</evidence>
<dbReference type="PANTHER" id="PTHR11556">
    <property type="entry name" value="FRUCTOSE-1,6-BISPHOSPHATASE-RELATED"/>
    <property type="match status" value="1"/>
</dbReference>
<feature type="binding site" evidence="12">
    <location>
        <begin position="113"/>
        <end position="116"/>
    </location>
    <ligand>
        <name>substrate</name>
    </ligand>
</feature>
<dbReference type="GO" id="GO:0006000">
    <property type="term" value="P:fructose metabolic process"/>
    <property type="evidence" value="ECO:0007669"/>
    <property type="project" value="TreeGrafter"/>
</dbReference>
<feature type="binding site" evidence="12">
    <location>
        <position position="110"/>
    </location>
    <ligand>
        <name>Mg(2+)</name>
        <dbReference type="ChEBI" id="CHEBI:18420"/>
        <label>1</label>
    </ligand>
</feature>
<dbReference type="GO" id="GO:0006094">
    <property type="term" value="P:gluconeogenesis"/>
    <property type="evidence" value="ECO:0007669"/>
    <property type="project" value="UniProtKB-UniRule"/>
</dbReference>
<proteinExistence type="inferred from homology"/>
<dbReference type="PRINTS" id="PR00115">
    <property type="entry name" value="F16BPHPHTASE"/>
</dbReference>
<evidence type="ECO:0000256" key="13">
    <source>
        <dbReference type="RuleBase" id="RU000508"/>
    </source>
</evidence>
<evidence type="ECO:0000256" key="11">
    <source>
        <dbReference type="ARBA" id="ARBA00081210"/>
    </source>
</evidence>
<comment type="pathway">
    <text evidence="2">Carbohydrate biosynthesis; Calvin cycle.</text>
</comment>
<feature type="binding site" evidence="12">
    <location>
        <position position="112"/>
    </location>
    <ligand>
        <name>Mg(2+)</name>
        <dbReference type="ChEBI" id="CHEBI:18420"/>
        <label>1</label>
    </ligand>
</feature>
<feature type="binding site" evidence="12">
    <location>
        <begin position="257"/>
        <end position="259"/>
    </location>
    <ligand>
        <name>substrate</name>
    </ligand>
</feature>
<comment type="subunit">
    <text evidence="12">Homotetramer.</text>
</comment>
<dbReference type="InterPro" id="IPR033391">
    <property type="entry name" value="FBPase_N"/>
</dbReference>
<keyword evidence="7 12" id="KW-0378">Hydrolase</keyword>
<dbReference type="PANTHER" id="PTHR11556:SF35">
    <property type="entry name" value="SEDOHEPTULOSE-1,7-BISPHOSPHATASE, CHLOROPLASTIC"/>
    <property type="match status" value="1"/>
</dbReference>
<dbReference type="InterPro" id="IPR000146">
    <property type="entry name" value="FBPase_class-1"/>
</dbReference>
<dbReference type="GO" id="GO:0005829">
    <property type="term" value="C:cytosol"/>
    <property type="evidence" value="ECO:0007669"/>
    <property type="project" value="TreeGrafter"/>
</dbReference>
<keyword evidence="6 12" id="KW-0479">Metal-binding</keyword>
<sequence>MKTLGEFIVEKQHDFPHATGELTALISAIKLGAKIIHRDINKAGLVDILGASGAENIQGEQQMKLDLFANEKLKAALKARGIVAGIASEEEDEIVIFEGVENGKYVVLMDPLDGSSNIDVNVSVGTIFSIYRRITPSGTPVTEEDFLQPGSQQVAAGYVVYGSSTMLVYTTGCGVHAFTYDPSLGVFCLSAEKMEFPEKGYTYSINEGNYIRFPQGVKKYLKFCQEEDKASHRPYTSRYIGSLVADFHRNLLKGGIYLYPSTASHPKGKLRLLYECNPMAFLAEQAGGKASDGANRILDLVPQTLHQRSPFFVGNTEMVNDQERFLSQFPDA</sequence>
<dbReference type="Gene3D" id="3.40.190.80">
    <property type="match status" value="1"/>
</dbReference>
<organism evidence="16 17">
    <name type="scientific">Erwinia psidii</name>
    <dbReference type="NCBI Taxonomy" id="69224"/>
    <lineage>
        <taxon>Bacteria</taxon>
        <taxon>Pseudomonadati</taxon>
        <taxon>Pseudomonadota</taxon>
        <taxon>Gammaproteobacteria</taxon>
        <taxon>Enterobacterales</taxon>
        <taxon>Erwiniaceae</taxon>
        <taxon>Erwinia</taxon>
    </lineage>
</organism>
<dbReference type="GO" id="GO:0042132">
    <property type="term" value="F:fructose 1,6-bisphosphate 1-phosphatase activity"/>
    <property type="evidence" value="ECO:0007669"/>
    <property type="project" value="UniProtKB-UniRule"/>
</dbReference>
<dbReference type="PIRSF" id="PIRSF000904">
    <property type="entry name" value="FBPtase_SBPase"/>
    <property type="match status" value="1"/>
</dbReference>
<accession>A0A3N6RY21</accession>
<feature type="domain" description="Fructose-1-6-bisphosphatase class 1 C-terminal" evidence="15">
    <location>
        <begin position="197"/>
        <end position="325"/>
    </location>
</feature>
<dbReference type="RefSeq" id="WP_124233375.1">
    <property type="nucleotide sequence ID" value="NZ_RHHM01000008.1"/>
</dbReference>
<dbReference type="GO" id="GO:0005986">
    <property type="term" value="P:sucrose biosynthetic process"/>
    <property type="evidence" value="ECO:0007669"/>
    <property type="project" value="TreeGrafter"/>
</dbReference>
<dbReference type="FunFam" id="3.40.190.80:FF:000001">
    <property type="entry name" value="Fructose-1,6-bisphosphatase class 1"/>
    <property type="match status" value="1"/>
</dbReference>
<dbReference type="Pfam" id="PF00316">
    <property type="entry name" value="FBPase"/>
    <property type="match status" value="1"/>
</dbReference>
<comment type="subcellular location">
    <subcellularLocation>
        <location evidence="12">Cytoplasm</location>
    </subcellularLocation>
</comment>
<comment type="cofactor">
    <cofactor evidence="12">
        <name>Mg(2+)</name>
        <dbReference type="ChEBI" id="CHEBI:18420"/>
    </cofactor>
    <text evidence="12">Binds 2 magnesium ions per subunit.</text>
</comment>
<dbReference type="HAMAP" id="MF_01855">
    <property type="entry name" value="FBPase_class1"/>
    <property type="match status" value="1"/>
</dbReference>
<dbReference type="GO" id="GO:0006002">
    <property type="term" value="P:fructose 6-phosphate metabolic process"/>
    <property type="evidence" value="ECO:0007669"/>
    <property type="project" value="TreeGrafter"/>
</dbReference>
<keyword evidence="8 12" id="KW-0460">Magnesium</keyword>
<dbReference type="InterPro" id="IPR020548">
    <property type="entry name" value="Fructose_bisphosphatase_AS"/>
</dbReference>
<feature type="binding site" evidence="12">
    <location>
        <position position="113"/>
    </location>
    <ligand>
        <name>Mg(2+)</name>
        <dbReference type="ChEBI" id="CHEBI:18420"/>
        <label>2</label>
    </ligand>
</feature>
<feature type="binding site" evidence="12">
    <location>
        <position position="275"/>
    </location>
    <ligand>
        <name>Mg(2+)</name>
        <dbReference type="ChEBI" id="CHEBI:18420"/>
        <label>2</label>
    </ligand>
</feature>
<dbReference type="PIRSF" id="PIRSF500210">
    <property type="entry name" value="FBPtase"/>
    <property type="match status" value="1"/>
</dbReference>
<keyword evidence="9 12" id="KW-0119">Carbohydrate metabolism</keyword>
<dbReference type="OrthoDB" id="9806756at2"/>
<dbReference type="Pfam" id="PF18913">
    <property type="entry name" value="FBPase_C"/>
    <property type="match status" value="1"/>
</dbReference>
<feature type="binding site" evidence="12">
    <location>
        <position position="206"/>
    </location>
    <ligand>
        <name>substrate</name>
    </ligand>
</feature>
<reference evidence="16 17" key="1">
    <citation type="submission" date="2018-10" db="EMBL/GenBank/DDBJ databases">
        <title>Draft genome sequence for the type isolate of Erwinia psidii, agent causal of bacterial blight in guava (Psidium guajava) and wilt and die-back of Eucalyptus spp.</title>
        <authorList>
            <person name="Hermenegildo P.S."/>
            <person name="Santos S.A."/>
            <person name="Guimaraes L.M.S."/>
            <person name="Vidigal P.M.P."/>
            <person name="Pereira I.C."/>
            <person name="Badel J.L."/>
            <person name="Alfenas-Zerbini P."/>
            <person name="Ferreira M.A.S.V."/>
            <person name="Alfenas A.C."/>
        </authorList>
    </citation>
    <scope>NUCLEOTIDE SEQUENCE [LARGE SCALE GENOMIC DNA]</scope>
    <source>
        <strain evidence="16 17">IBSBF 435</strain>
    </source>
</reference>
<keyword evidence="5 12" id="KW-0963">Cytoplasm</keyword>
<dbReference type="EC" id="3.1.3.11" evidence="4 12"/>
<keyword evidence="17" id="KW-1185">Reference proteome</keyword>
<dbReference type="Proteomes" id="UP000279457">
    <property type="component" value="Unassembled WGS sequence"/>
</dbReference>
<dbReference type="AlphaFoldDB" id="A0A3N6RY21"/>
<protein>
    <recommendedName>
        <fullName evidence="10 12">Fructose-1,6-bisphosphatase class 1</fullName>
        <shortName evidence="12">FBPase class 1</shortName>
        <ecNumber evidence="4 12">3.1.3.11</ecNumber>
    </recommendedName>
    <alternativeName>
        <fullName evidence="11 12">D-fructose-1,6-bisphosphate 1-phosphohydrolase class 1</fullName>
    </alternativeName>
</protein>
<feature type="domain" description="Fructose-1-6-bisphosphatase class I N-terminal" evidence="14">
    <location>
        <begin position="2"/>
        <end position="191"/>
    </location>
</feature>
<dbReference type="EMBL" id="RHHM01000008">
    <property type="protein sequence ID" value="RQM38024.1"/>
    <property type="molecule type" value="Genomic_DNA"/>
</dbReference>
<feature type="binding site" evidence="12">
    <location>
        <position position="239"/>
    </location>
    <ligand>
        <name>substrate</name>
    </ligand>
</feature>
<evidence type="ECO:0000259" key="14">
    <source>
        <dbReference type="Pfam" id="PF00316"/>
    </source>
</evidence>
<dbReference type="NCBIfam" id="NF006778">
    <property type="entry name" value="PRK09293.1-1"/>
    <property type="match status" value="1"/>
</dbReference>
<feature type="binding site" evidence="12">
    <location>
        <position position="110"/>
    </location>
    <ligand>
        <name>Mg(2+)</name>
        <dbReference type="ChEBI" id="CHEBI:18420"/>
        <label>2</label>
    </ligand>
</feature>
<evidence type="ECO:0000313" key="16">
    <source>
        <dbReference type="EMBL" id="RQM38024.1"/>
    </source>
</evidence>
<feature type="binding site" evidence="12">
    <location>
        <position position="89"/>
    </location>
    <ligand>
        <name>Mg(2+)</name>
        <dbReference type="ChEBI" id="CHEBI:18420"/>
        <label>1</label>
    </ligand>
</feature>
<dbReference type="InterPro" id="IPR028343">
    <property type="entry name" value="FBPtase"/>
</dbReference>
<evidence type="ECO:0000256" key="4">
    <source>
        <dbReference type="ARBA" id="ARBA00013093"/>
    </source>
</evidence>
<comment type="catalytic activity">
    <reaction evidence="1 12">
        <text>beta-D-fructose 1,6-bisphosphate + H2O = beta-D-fructose 6-phosphate + phosphate</text>
        <dbReference type="Rhea" id="RHEA:11064"/>
        <dbReference type="ChEBI" id="CHEBI:15377"/>
        <dbReference type="ChEBI" id="CHEBI:32966"/>
        <dbReference type="ChEBI" id="CHEBI:43474"/>
        <dbReference type="ChEBI" id="CHEBI:57634"/>
        <dbReference type="EC" id="3.1.3.11"/>
    </reaction>
</comment>
<evidence type="ECO:0000313" key="17">
    <source>
        <dbReference type="Proteomes" id="UP000279457"/>
    </source>
</evidence>
<dbReference type="InterPro" id="IPR044015">
    <property type="entry name" value="FBPase_C_dom"/>
</dbReference>
<evidence type="ECO:0000256" key="7">
    <source>
        <dbReference type="ARBA" id="ARBA00022801"/>
    </source>
</evidence>
<gene>
    <name evidence="12" type="primary">fbp</name>
    <name evidence="16" type="ORF">EB241_12140</name>
</gene>
<feature type="binding site" evidence="12">
    <location>
        <position position="269"/>
    </location>
    <ligand>
        <name>substrate</name>
    </ligand>
</feature>
<dbReference type="GO" id="GO:0000287">
    <property type="term" value="F:magnesium ion binding"/>
    <property type="evidence" value="ECO:0007669"/>
    <property type="project" value="UniProtKB-UniRule"/>
</dbReference>
<dbReference type="FunFam" id="3.30.540.10:FF:000002">
    <property type="entry name" value="Fructose-1,6-bisphosphatase class 1"/>
    <property type="match status" value="1"/>
</dbReference>
<dbReference type="PROSITE" id="PS00124">
    <property type="entry name" value="FBPASE"/>
    <property type="match status" value="1"/>
</dbReference>